<dbReference type="AlphaFoldDB" id="A0A0N8H688"/>
<comment type="catalytic activity">
    <reaction evidence="1 10">
        <text>Endohydrolysis of beta-(1-&gt;4)-linkages between D-glucosamine residues in a partly acetylated chitosan.</text>
        <dbReference type="EC" id="3.2.1.132"/>
    </reaction>
</comment>
<gene>
    <name evidence="11" type="ORF">AK830_g8260</name>
</gene>
<dbReference type="InterPro" id="IPR009939">
    <property type="entry name" value="Chitosanase_fungal"/>
</dbReference>
<proteinExistence type="inferred from homology"/>
<dbReference type="PANTHER" id="PTHR42061:SF6">
    <property type="entry name" value="ENDO-CHITOSANASE"/>
    <property type="match status" value="1"/>
</dbReference>
<comment type="similarity">
    <text evidence="3 10">Belongs to the glycosyl hydrolase 75 family.</text>
</comment>
<dbReference type="PANTHER" id="PTHR42061">
    <property type="entry name" value="ENDO-CHITOSANASE"/>
    <property type="match status" value="1"/>
</dbReference>
<dbReference type="GO" id="GO:0000272">
    <property type="term" value="P:polysaccharide catabolic process"/>
    <property type="evidence" value="ECO:0007669"/>
    <property type="project" value="UniProtKB-KW"/>
</dbReference>
<evidence type="ECO:0000256" key="6">
    <source>
        <dbReference type="ARBA" id="ARBA00022801"/>
    </source>
</evidence>
<keyword evidence="7" id="KW-0119">Carbohydrate metabolism</keyword>
<evidence type="ECO:0000313" key="12">
    <source>
        <dbReference type="Proteomes" id="UP000050424"/>
    </source>
</evidence>
<comment type="caution">
    <text evidence="11">The sequence shown here is derived from an EMBL/GenBank/DDBJ whole genome shotgun (WGS) entry which is preliminary data.</text>
</comment>
<keyword evidence="12" id="KW-1185">Reference proteome</keyword>
<dbReference type="EC" id="3.2.1.132" evidence="10"/>
<dbReference type="Proteomes" id="UP000050424">
    <property type="component" value="Unassembled WGS sequence"/>
</dbReference>
<dbReference type="STRING" id="78410.A0A0N8H688"/>
<comment type="function">
    <text evidence="10">Chitosanase catalyzing the endo-type cleavage of chitosan, the deacylated form of chitin. Chitosanase may be crucial in the degradation of the deacetylated portion of chitin in the fungal cell wall.</text>
</comment>
<dbReference type="GO" id="GO:0005576">
    <property type="term" value="C:extracellular region"/>
    <property type="evidence" value="ECO:0007669"/>
    <property type="project" value="UniProtKB-SubCell"/>
</dbReference>
<evidence type="ECO:0000256" key="1">
    <source>
        <dbReference type="ARBA" id="ARBA00000405"/>
    </source>
</evidence>
<keyword evidence="5 10" id="KW-0732">Signal</keyword>
<dbReference type="GO" id="GO:0016977">
    <property type="term" value="F:chitosanase activity"/>
    <property type="evidence" value="ECO:0007669"/>
    <property type="project" value="UniProtKB-EC"/>
</dbReference>
<accession>A0A0N8H688</accession>
<dbReference type="EMBL" id="LKCW01000138">
    <property type="protein sequence ID" value="KPM38292.1"/>
    <property type="molecule type" value="Genomic_DNA"/>
</dbReference>
<evidence type="ECO:0000256" key="7">
    <source>
        <dbReference type="ARBA" id="ARBA00023277"/>
    </source>
</evidence>
<feature type="chain" id="PRO_5005962478" description="Endo-chitosanase" evidence="10">
    <location>
        <begin position="20"/>
        <end position="322"/>
    </location>
</feature>
<evidence type="ECO:0000256" key="10">
    <source>
        <dbReference type="RuleBase" id="RU361208"/>
    </source>
</evidence>
<evidence type="ECO:0000256" key="8">
    <source>
        <dbReference type="ARBA" id="ARBA00023295"/>
    </source>
</evidence>
<evidence type="ECO:0000256" key="3">
    <source>
        <dbReference type="ARBA" id="ARBA00007799"/>
    </source>
</evidence>
<keyword evidence="4" id="KW-0964">Secreted</keyword>
<keyword evidence="6 10" id="KW-0378">Hydrolase</keyword>
<reference evidence="11 12" key="1">
    <citation type="submission" date="2015-09" db="EMBL/GenBank/DDBJ databases">
        <title>Draft genome of a European isolate of the apple canker pathogen Neonectria ditissima.</title>
        <authorList>
            <person name="Gomez-Cortecero A."/>
            <person name="Harrison R.J."/>
            <person name="Armitage A.D."/>
        </authorList>
    </citation>
    <scope>NUCLEOTIDE SEQUENCE [LARGE SCALE GENOMIC DNA]</scope>
    <source>
        <strain evidence="11 12">R09/05</strain>
    </source>
</reference>
<protein>
    <recommendedName>
        <fullName evidence="10">Endo-chitosanase</fullName>
        <ecNumber evidence="10">3.2.1.132</ecNumber>
    </recommendedName>
</protein>
<name>A0A0N8H688_9HYPO</name>
<sequence length="322" mass="33142">MPSLRTSLLASVLLGLAAARSVPANVASFRDAVVKQAKCNKVLASGFHSTDGDSGTYSYCGDHVSDYNVVYLQGTKGQLVNMDIDCDGVQGSAADDGRCGSSGDTQSVTSFQDVVAGYGTGQRDLDANVHPYVVFGNAGSKPGYKTFDPRAHGIKPLSVMAVVCGSKLIYGVWGDENGDDGAQAMVGEASISLATACFGSGVNGNSGHDQNDVLYIAFPGSDAVPGAKGADWSAKTYAKFEASITTLGDKLIQRLGTTKSSSCSWAGHCQGTSDSNCLPSRPDADANGQTGAACTSGDDCSDDLVCKKSKCAPPTAKRVYAH</sequence>
<evidence type="ECO:0000256" key="2">
    <source>
        <dbReference type="ARBA" id="ARBA00004613"/>
    </source>
</evidence>
<evidence type="ECO:0000256" key="5">
    <source>
        <dbReference type="ARBA" id="ARBA00022729"/>
    </source>
</evidence>
<dbReference type="Pfam" id="PF07335">
    <property type="entry name" value="Glyco_hydro_75"/>
    <property type="match status" value="1"/>
</dbReference>
<keyword evidence="8 10" id="KW-0326">Glycosidase</keyword>
<keyword evidence="9 10" id="KW-0624">Polysaccharide degradation</keyword>
<feature type="signal peptide" evidence="10">
    <location>
        <begin position="1"/>
        <end position="19"/>
    </location>
</feature>
<evidence type="ECO:0000256" key="4">
    <source>
        <dbReference type="ARBA" id="ARBA00022525"/>
    </source>
</evidence>
<evidence type="ECO:0000313" key="11">
    <source>
        <dbReference type="EMBL" id="KPM38292.1"/>
    </source>
</evidence>
<evidence type="ECO:0000256" key="9">
    <source>
        <dbReference type="ARBA" id="ARBA00023326"/>
    </source>
</evidence>
<organism evidence="11 12">
    <name type="scientific">Neonectria ditissima</name>
    <dbReference type="NCBI Taxonomy" id="78410"/>
    <lineage>
        <taxon>Eukaryota</taxon>
        <taxon>Fungi</taxon>
        <taxon>Dikarya</taxon>
        <taxon>Ascomycota</taxon>
        <taxon>Pezizomycotina</taxon>
        <taxon>Sordariomycetes</taxon>
        <taxon>Hypocreomycetidae</taxon>
        <taxon>Hypocreales</taxon>
        <taxon>Nectriaceae</taxon>
        <taxon>Neonectria</taxon>
    </lineage>
</organism>
<dbReference type="OrthoDB" id="4756206at2759"/>
<comment type="subcellular location">
    <subcellularLocation>
        <location evidence="2 10">Secreted</location>
    </subcellularLocation>
</comment>